<organism evidence="2 3">
    <name type="scientific">Rhizobium skierniewicense</name>
    <dbReference type="NCBI Taxonomy" id="984260"/>
    <lineage>
        <taxon>Bacteria</taxon>
        <taxon>Pseudomonadati</taxon>
        <taxon>Pseudomonadota</taxon>
        <taxon>Alphaproteobacteria</taxon>
        <taxon>Hyphomicrobiales</taxon>
        <taxon>Rhizobiaceae</taxon>
        <taxon>Rhizobium/Agrobacterium group</taxon>
        <taxon>Rhizobium</taxon>
    </lineage>
</organism>
<dbReference type="AlphaFoldDB" id="A0A7W6C4Q4"/>
<sequence>MAAPYAEGHDKAADQKEQDNAEAPGIKMSNTGCSDPKRDAIMVRRLTQTVPEEMLDDDGESRYCSESIDVLVATARFSLSTELGDGCSRQCFAQCRIIRRMHQTTPLDQTKSTMT</sequence>
<protein>
    <submittedName>
        <fullName evidence="2">Uncharacterized protein</fullName>
    </submittedName>
</protein>
<name>A0A7W6C4Q4_9HYPH</name>
<feature type="compositionally biased region" description="Basic and acidic residues" evidence="1">
    <location>
        <begin position="7"/>
        <end position="19"/>
    </location>
</feature>
<dbReference type="Proteomes" id="UP000565286">
    <property type="component" value="Unassembled WGS sequence"/>
</dbReference>
<accession>A0A7W6C4Q4</accession>
<gene>
    <name evidence="2" type="ORF">GGQ73_000317</name>
</gene>
<reference evidence="2 3" key="1">
    <citation type="submission" date="2020-08" db="EMBL/GenBank/DDBJ databases">
        <title>Genomic Encyclopedia of Type Strains, Phase IV (KMG-IV): sequencing the most valuable type-strain genomes for metagenomic binning, comparative biology and taxonomic classification.</title>
        <authorList>
            <person name="Goeker M."/>
        </authorList>
    </citation>
    <scope>NUCLEOTIDE SEQUENCE [LARGE SCALE GENOMIC DNA]</scope>
    <source>
        <strain evidence="2 3">DSM 26438</strain>
    </source>
</reference>
<feature type="region of interest" description="Disordered" evidence="1">
    <location>
        <begin position="1"/>
        <end position="39"/>
    </location>
</feature>
<keyword evidence="3" id="KW-1185">Reference proteome</keyword>
<evidence type="ECO:0000313" key="2">
    <source>
        <dbReference type="EMBL" id="MBB3944394.1"/>
    </source>
</evidence>
<evidence type="ECO:0000256" key="1">
    <source>
        <dbReference type="SAM" id="MobiDB-lite"/>
    </source>
</evidence>
<comment type="caution">
    <text evidence="2">The sequence shown here is derived from an EMBL/GenBank/DDBJ whole genome shotgun (WGS) entry which is preliminary data.</text>
</comment>
<proteinExistence type="predicted"/>
<dbReference type="EMBL" id="JACIDV010000001">
    <property type="protein sequence ID" value="MBB3944394.1"/>
    <property type="molecule type" value="Genomic_DNA"/>
</dbReference>
<evidence type="ECO:0000313" key="3">
    <source>
        <dbReference type="Proteomes" id="UP000565286"/>
    </source>
</evidence>